<sequence>MRRRSAFLLLLLRLTLGLALNDVEDEERLIGWKGETYGQNEDRWGLASDDASPNHWVETVSWSPRVFIYHGFLTDAEARHIKRTAAPMMKRSSVVGSNGSSVLDTIRTSYGTFVRRRHDPVIERVLRRVASWTKAPPENQEDLQAPPENQEDLQVLRYGIGQKYGAHMDSLIDDSPRMATVLLYLHDTEEGGETAFPDSGQWLDPALPDRLGPFSKCAQGKVAFRPKKGDALMFWSIKPDGTHDPLSLHTGATGCPVVRGVKWTATSWVHSMPYNYDDFFKTKPDDDKEGEPGACMDLNDQCVTWAESGECDRNPVYMNAHCVRACKRCEPCASTTDWECINRNREKLGFMVYDQDELDA</sequence>
<dbReference type="GO" id="GO:0005789">
    <property type="term" value="C:endoplasmic reticulum membrane"/>
    <property type="evidence" value="ECO:0007669"/>
    <property type="project" value="UniProtKB-SubCell"/>
</dbReference>
<name>A0A835XPS9_9CHLO</name>
<dbReference type="Pfam" id="PF01549">
    <property type="entry name" value="ShK"/>
    <property type="match status" value="1"/>
</dbReference>
<comment type="caution">
    <text evidence="14">The sequence shown here is derived from an EMBL/GenBank/DDBJ whole genome shotgun (WGS) entry which is preliminary data.</text>
</comment>
<protein>
    <recommendedName>
        <fullName evidence="16">Procollagen-proline 4-dioxygenase</fullName>
    </recommendedName>
</protein>
<dbReference type="PROSITE" id="PS51471">
    <property type="entry name" value="FE2OG_OXY"/>
    <property type="match status" value="1"/>
</dbReference>
<evidence type="ECO:0000256" key="4">
    <source>
        <dbReference type="ARBA" id="ARBA00022723"/>
    </source>
</evidence>
<feature type="domain" description="Fe2OG dioxygenase" evidence="12">
    <location>
        <begin position="149"/>
        <end position="271"/>
    </location>
</feature>
<keyword evidence="5" id="KW-0223">Dioxygenase</keyword>
<dbReference type="Proteomes" id="UP000612055">
    <property type="component" value="Unassembled WGS sequence"/>
</dbReference>
<keyword evidence="15" id="KW-1185">Reference proteome</keyword>
<dbReference type="InterPro" id="IPR006620">
    <property type="entry name" value="Pro_4_hyd_alph"/>
</dbReference>
<dbReference type="EMBL" id="JAEHOE010000098">
    <property type="protein sequence ID" value="KAG2487327.1"/>
    <property type="molecule type" value="Genomic_DNA"/>
</dbReference>
<evidence type="ECO:0000313" key="14">
    <source>
        <dbReference type="EMBL" id="KAG2487327.1"/>
    </source>
</evidence>
<dbReference type="PANTHER" id="PTHR10869:SF238">
    <property type="entry name" value="PROLYL 4-HYDROXYLASE 6-RELATED"/>
    <property type="match status" value="1"/>
</dbReference>
<dbReference type="InterPro" id="IPR044862">
    <property type="entry name" value="Pro_4_hyd_alph_FE2OG_OXY"/>
</dbReference>
<evidence type="ECO:0000256" key="5">
    <source>
        <dbReference type="ARBA" id="ARBA00022964"/>
    </source>
</evidence>
<keyword evidence="3" id="KW-0812">Transmembrane</keyword>
<reference evidence="14" key="1">
    <citation type="journal article" date="2020" name="bioRxiv">
        <title>Comparative genomics of Chlamydomonas.</title>
        <authorList>
            <person name="Craig R.J."/>
            <person name="Hasan A.R."/>
            <person name="Ness R.W."/>
            <person name="Keightley P.D."/>
        </authorList>
    </citation>
    <scope>NUCLEOTIDE SEQUENCE</scope>
    <source>
        <strain evidence="14">CCAP 11/70</strain>
    </source>
</reference>
<evidence type="ECO:0000256" key="6">
    <source>
        <dbReference type="ARBA" id="ARBA00022989"/>
    </source>
</evidence>
<evidence type="ECO:0000256" key="3">
    <source>
        <dbReference type="ARBA" id="ARBA00022692"/>
    </source>
</evidence>
<dbReference type="GO" id="GO:0004656">
    <property type="term" value="F:procollagen-proline 4-dioxygenase activity"/>
    <property type="evidence" value="ECO:0007669"/>
    <property type="project" value="UniProtKB-EC"/>
</dbReference>
<keyword evidence="7" id="KW-0560">Oxidoreductase</keyword>
<evidence type="ECO:0000256" key="1">
    <source>
        <dbReference type="ARBA" id="ARBA00001961"/>
    </source>
</evidence>
<dbReference type="GO" id="GO:0031418">
    <property type="term" value="F:L-ascorbic acid binding"/>
    <property type="evidence" value="ECO:0007669"/>
    <property type="project" value="InterPro"/>
</dbReference>
<evidence type="ECO:0000256" key="2">
    <source>
        <dbReference type="ARBA" id="ARBA00004648"/>
    </source>
</evidence>
<dbReference type="InterPro" id="IPR045054">
    <property type="entry name" value="P4HA-like"/>
</dbReference>
<feature type="chain" id="PRO_5032749521" description="Procollagen-proline 4-dioxygenase" evidence="11">
    <location>
        <begin position="20"/>
        <end position="360"/>
    </location>
</feature>
<evidence type="ECO:0000256" key="11">
    <source>
        <dbReference type="SAM" id="SignalP"/>
    </source>
</evidence>
<dbReference type="OrthoDB" id="420380at2759"/>
<comment type="catalytic activity">
    <reaction evidence="10">
        <text>L-prolyl-[collagen] + 2-oxoglutarate + O2 = trans-4-hydroxy-L-prolyl-[collagen] + succinate + CO2</text>
        <dbReference type="Rhea" id="RHEA:18945"/>
        <dbReference type="Rhea" id="RHEA-COMP:11676"/>
        <dbReference type="Rhea" id="RHEA-COMP:11680"/>
        <dbReference type="ChEBI" id="CHEBI:15379"/>
        <dbReference type="ChEBI" id="CHEBI:16526"/>
        <dbReference type="ChEBI" id="CHEBI:16810"/>
        <dbReference type="ChEBI" id="CHEBI:30031"/>
        <dbReference type="ChEBI" id="CHEBI:50342"/>
        <dbReference type="ChEBI" id="CHEBI:61965"/>
        <dbReference type="EC" id="1.14.11.2"/>
    </reaction>
</comment>
<comment type="subcellular location">
    <subcellularLocation>
        <location evidence="2">Endoplasmic reticulum membrane</location>
        <topology evidence="2">Single-pass type II membrane protein</topology>
    </subcellularLocation>
</comment>
<keyword evidence="8" id="KW-0408">Iron</keyword>
<evidence type="ECO:0000259" key="12">
    <source>
        <dbReference type="PROSITE" id="PS51471"/>
    </source>
</evidence>
<evidence type="ECO:0000259" key="13">
    <source>
        <dbReference type="PROSITE" id="PS51670"/>
    </source>
</evidence>
<dbReference type="AlphaFoldDB" id="A0A835XPS9"/>
<accession>A0A835XPS9</accession>
<evidence type="ECO:0000256" key="10">
    <source>
        <dbReference type="ARBA" id="ARBA00049169"/>
    </source>
</evidence>
<dbReference type="SMART" id="SM00254">
    <property type="entry name" value="ShKT"/>
    <property type="match status" value="1"/>
</dbReference>
<dbReference type="PANTHER" id="PTHR10869">
    <property type="entry name" value="PROLYL 4-HYDROXYLASE ALPHA SUBUNIT"/>
    <property type="match status" value="1"/>
</dbReference>
<proteinExistence type="predicted"/>
<feature type="signal peptide" evidence="11">
    <location>
        <begin position="1"/>
        <end position="19"/>
    </location>
</feature>
<evidence type="ECO:0008006" key="16">
    <source>
        <dbReference type="Google" id="ProtNLM"/>
    </source>
</evidence>
<dbReference type="Gene3D" id="2.60.120.620">
    <property type="entry name" value="q2cbj1_9rhob like domain"/>
    <property type="match status" value="1"/>
</dbReference>
<keyword evidence="6" id="KW-1133">Transmembrane helix</keyword>
<dbReference type="SMART" id="SM00702">
    <property type="entry name" value="P4Hc"/>
    <property type="match status" value="1"/>
</dbReference>
<keyword evidence="4" id="KW-0479">Metal-binding</keyword>
<keyword evidence="9" id="KW-0472">Membrane</keyword>
<dbReference type="InterPro" id="IPR005123">
    <property type="entry name" value="Oxoglu/Fe-dep_dioxygenase_dom"/>
</dbReference>
<comment type="cofactor">
    <cofactor evidence="1">
        <name>L-ascorbate</name>
        <dbReference type="ChEBI" id="CHEBI:38290"/>
    </cofactor>
</comment>
<organism evidence="14 15">
    <name type="scientific">Edaphochlamys debaryana</name>
    <dbReference type="NCBI Taxonomy" id="47281"/>
    <lineage>
        <taxon>Eukaryota</taxon>
        <taxon>Viridiplantae</taxon>
        <taxon>Chlorophyta</taxon>
        <taxon>core chlorophytes</taxon>
        <taxon>Chlorophyceae</taxon>
        <taxon>CS clade</taxon>
        <taxon>Chlamydomonadales</taxon>
        <taxon>Chlamydomonadales incertae sedis</taxon>
        <taxon>Edaphochlamys</taxon>
    </lineage>
</organism>
<evidence type="ECO:0000256" key="7">
    <source>
        <dbReference type="ARBA" id="ARBA00023002"/>
    </source>
</evidence>
<gene>
    <name evidence="14" type="ORF">HYH03_014043</name>
</gene>
<evidence type="ECO:0000256" key="8">
    <source>
        <dbReference type="ARBA" id="ARBA00023004"/>
    </source>
</evidence>
<evidence type="ECO:0000313" key="15">
    <source>
        <dbReference type="Proteomes" id="UP000612055"/>
    </source>
</evidence>
<dbReference type="GO" id="GO:0005506">
    <property type="term" value="F:iron ion binding"/>
    <property type="evidence" value="ECO:0007669"/>
    <property type="project" value="InterPro"/>
</dbReference>
<dbReference type="InterPro" id="IPR003582">
    <property type="entry name" value="ShKT_dom"/>
</dbReference>
<feature type="domain" description="ShKT" evidence="13">
    <location>
        <begin position="295"/>
        <end position="329"/>
    </location>
</feature>
<dbReference type="Pfam" id="PF13640">
    <property type="entry name" value="2OG-FeII_Oxy_3"/>
    <property type="match status" value="1"/>
</dbReference>
<dbReference type="PROSITE" id="PS51670">
    <property type="entry name" value="SHKT"/>
    <property type="match status" value="1"/>
</dbReference>
<evidence type="ECO:0000256" key="9">
    <source>
        <dbReference type="ARBA" id="ARBA00023136"/>
    </source>
</evidence>
<keyword evidence="11" id="KW-0732">Signal</keyword>